<protein>
    <submittedName>
        <fullName evidence="1">Uncharacterized protein</fullName>
    </submittedName>
</protein>
<evidence type="ECO:0000313" key="2">
    <source>
        <dbReference type="Proteomes" id="UP001084650"/>
    </source>
</evidence>
<name>A0ABT4HNL5_MYCIR</name>
<sequence length="53" mass="5793">MPGRSAGSMVVRGSSFAMVMSGITFTVEECLRAISSQRVPMALLAITREREHH</sequence>
<dbReference type="RefSeq" id="WP_162562183.1">
    <property type="nucleotide sequence ID" value="NZ_JAPQYE010000021.1"/>
</dbReference>
<organism evidence="1 2">
    <name type="scientific">Mycolicibacterium iranicum</name>
    <name type="common">Mycobacterium iranicum</name>
    <dbReference type="NCBI Taxonomy" id="912594"/>
    <lineage>
        <taxon>Bacteria</taxon>
        <taxon>Bacillati</taxon>
        <taxon>Actinomycetota</taxon>
        <taxon>Actinomycetes</taxon>
        <taxon>Mycobacteriales</taxon>
        <taxon>Mycobacteriaceae</taxon>
        <taxon>Mycolicibacterium</taxon>
    </lineage>
</organism>
<reference evidence="1" key="1">
    <citation type="submission" date="2022-12" db="EMBL/GenBank/DDBJ databases">
        <title>Whole genome sequence of Mycolicibacterium iranicum strain SBH312.</title>
        <authorList>
            <person name="Jani J."/>
            <person name="Arifin Mustapha Z."/>
            <person name="Ahmed K."/>
            <person name="Kai Ling C."/>
        </authorList>
    </citation>
    <scope>NUCLEOTIDE SEQUENCE</scope>
    <source>
        <strain evidence="1">SBH312</strain>
    </source>
</reference>
<gene>
    <name evidence="1" type="ORF">OY187_27385</name>
</gene>
<comment type="caution">
    <text evidence="1">The sequence shown here is derived from an EMBL/GenBank/DDBJ whole genome shotgun (WGS) entry which is preliminary data.</text>
</comment>
<proteinExistence type="predicted"/>
<keyword evidence="2" id="KW-1185">Reference proteome</keyword>
<dbReference type="EMBL" id="JAPQYE010000021">
    <property type="protein sequence ID" value="MCZ0731785.1"/>
    <property type="molecule type" value="Genomic_DNA"/>
</dbReference>
<evidence type="ECO:0000313" key="1">
    <source>
        <dbReference type="EMBL" id="MCZ0731785.1"/>
    </source>
</evidence>
<dbReference type="Proteomes" id="UP001084650">
    <property type="component" value="Unassembled WGS sequence"/>
</dbReference>
<accession>A0ABT4HNL5</accession>